<dbReference type="Proteomes" id="UP001195624">
    <property type="component" value="Unassembled WGS sequence"/>
</dbReference>
<evidence type="ECO:0000256" key="1">
    <source>
        <dbReference type="SAM" id="MobiDB-lite"/>
    </source>
</evidence>
<name>A0ABS4PCJ7_9GAMM</name>
<reference evidence="3" key="2">
    <citation type="submission" date="2023-07" db="EMBL/GenBank/DDBJ databases">
        <title>Genome mining of underrepresented organisms for secondary metabolites.</title>
        <authorList>
            <person name="D'Agostino P.M."/>
        </authorList>
    </citation>
    <scope>NUCLEOTIDE SEQUENCE [LARGE SCALE GENOMIC DNA]</scope>
    <source>
        <strain evidence="3">WS4403</strain>
    </source>
</reference>
<accession>A0ABS4PCJ7</accession>
<gene>
    <name evidence="2" type="ORF">J2125_003089</name>
</gene>
<keyword evidence="3" id="KW-1185">Reference proteome</keyword>
<feature type="region of interest" description="Disordered" evidence="1">
    <location>
        <begin position="1"/>
        <end position="39"/>
    </location>
</feature>
<proteinExistence type="predicted"/>
<dbReference type="RefSeq" id="WP_157819436.1">
    <property type="nucleotide sequence ID" value="NZ_JAGGMQ010000001.1"/>
</dbReference>
<feature type="compositionally biased region" description="Polar residues" evidence="1">
    <location>
        <begin position="15"/>
        <end position="39"/>
    </location>
</feature>
<evidence type="ECO:0000313" key="3">
    <source>
        <dbReference type="Proteomes" id="UP001195624"/>
    </source>
</evidence>
<protein>
    <submittedName>
        <fullName evidence="2">Uncharacterized protein</fullName>
    </submittedName>
</protein>
<sequence>MPDDFNIVPHAPGRITQNSPSLTGPGIPSSSMPVAQVTNSSLQLSSLSDPLFSPSASLYPALQQRPLSPPALRYLPPDPPQFSTWRAEERFPQQQHFLTDTLSSPHNIDDKAITLSSLQEALRSSGSKKKSSIHDYAKKKIAARSNVNETLCYMLHSIEPEKGLESNQAQSSEGSKLFLELIETEANKGDVDAVFRQLAARCNNASPQAISVRLEFFKAFSTEIMQRPADTLKLLLPVLETIGLPDKLVLSMMTNNVLNSLGESVKHYNDIATYLYTLAKVMPSEQAKSFNESFLQVINGICEKNQSVHWVFPFILKKIFKELENTRLTDEAVQNTLMYYYSRFENAVDSYRGNFKRVKETIVEMLRPLIPCTLNNFNVYFKKMMSAASADLRFNMTISGAPQDRVLTHLLLNALDFPGSWSEDVIKAYKTILLERPNDGCDSMAFIHFLNLAQINLSVEYSVKIFEEMFNAKIKKVDRLNALSMYQAQLICEESRAMDLFSCEEGSAVRNFITYWKYYLDLKEKGINDQQCLKIGESEPPLVEEQSKWQTFLTDYTFTGVVSSKMANKWLERNDFLENVVFINNDFDKILTGMLGSLSGSKHQLAVIDRIVSANLNNSESGYDFLNDRLKAIINDFSKKESPAPYFNLFENIALIQIKLLEKGHGTNAMALMDDIANSLAPISVAKNISAPLKMLNSQLEAGKISDDNYLYLISRTIEASCYIRRDKEEEIIRPFLVNAAYSVMTRKGKKNDFIREFSKIKTDLPYKQSGYNKFLELGKKTILSLQHRAGPVTTEEADERQALASFFTSNITGIDIFRQACIAAVGGKSDAEAGIKVNIDWVINPGSFFAASTKVQHAMLLTFSQLQQDPDKFIFSCLTMVREQLSAPAVSTSNVDQYMHSVHSILALLRATPPVSIHMLEEIYNLYTTRQNLQGNRVDALSTIILNDLKALLRDFDKESLDKLSESLRSVTLKEANYKAIFPVFKPEGKVSRADSSDSKIRKRYQNVQQDDASSASEVAAVRPKDRSSKTVLRNVYIRESDSLSIYDIEPKSKERIISLMCGEKSRALRIHRLGNVNKASRVYAVDSVSTEPLNIQAKHSGRTDLRIILLKGSNNNYILLSEYNHKEINAIINNYQYYTKEEIDTIINNPHAKCRRLQANELTDL</sequence>
<comment type="caution">
    <text evidence="2">The sequence shown here is derived from an EMBL/GenBank/DDBJ whole genome shotgun (WGS) entry which is preliminary data.</text>
</comment>
<dbReference type="EMBL" id="JAGGMQ010000001">
    <property type="protein sequence ID" value="MBP2169897.1"/>
    <property type="molecule type" value="Genomic_DNA"/>
</dbReference>
<evidence type="ECO:0000313" key="2">
    <source>
        <dbReference type="EMBL" id="MBP2169897.1"/>
    </source>
</evidence>
<organism evidence="2 3">
    <name type="scientific">Winslowiella toletana</name>
    <dbReference type="NCBI Taxonomy" id="92490"/>
    <lineage>
        <taxon>Bacteria</taxon>
        <taxon>Pseudomonadati</taxon>
        <taxon>Pseudomonadota</taxon>
        <taxon>Gammaproteobacteria</taxon>
        <taxon>Enterobacterales</taxon>
        <taxon>Erwiniaceae</taxon>
        <taxon>Winslowiella</taxon>
    </lineage>
</organism>
<reference evidence="2 3" key="1">
    <citation type="submission" date="2021-03" db="EMBL/GenBank/DDBJ databases">
        <authorList>
            <person name="D'Agostino P."/>
            <person name="Huntemann M."/>
            <person name="Clum A."/>
            <person name="Spunde A."/>
            <person name="Palaniappan K."/>
            <person name="Ritter S."/>
            <person name="Mikhailova N."/>
            <person name="Chen I.-M."/>
            <person name="Stamatis D."/>
            <person name="Reddy T."/>
            <person name="O'Malley R."/>
            <person name="Daum C."/>
            <person name="Shapiro N."/>
            <person name="Ivanova N."/>
            <person name="Kyrpides N."/>
            <person name="Woyke T."/>
        </authorList>
    </citation>
    <scope>NUCLEOTIDE SEQUENCE [LARGE SCALE GENOMIC DNA]</scope>
    <source>
        <strain evidence="2 3">WS4403</strain>
    </source>
</reference>